<keyword evidence="2" id="KW-0548">Nucleotidyltransferase</keyword>
<keyword evidence="4" id="KW-0378">Hydrolase</keyword>
<evidence type="ECO:0000256" key="2">
    <source>
        <dbReference type="ARBA" id="ARBA00022695"/>
    </source>
</evidence>
<protein>
    <submittedName>
        <fullName evidence="6">Peptidase A2 domain-containing protein</fullName>
    </submittedName>
</protein>
<evidence type="ECO:0000256" key="3">
    <source>
        <dbReference type="ARBA" id="ARBA00022722"/>
    </source>
</evidence>
<dbReference type="PANTHER" id="PTHR37984:SF5">
    <property type="entry name" value="PROTEIN NYNRIN-LIKE"/>
    <property type="match status" value="1"/>
</dbReference>
<evidence type="ECO:0000313" key="6">
    <source>
        <dbReference type="WBParaSite" id="TMUE_2000007137.1"/>
    </source>
</evidence>
<sequence length="217" mass="24332">MVWVHVNGTRLPMEIDSSASSTIISEETYRRVLHGQPVLNEVSTVLRTWSAKTVPVLGSITVLVTRGTRSARLQLLVAQGSGPNLLGRNWFGPLGISLVYNVQARNRQHRVNKVMSDFPEIFQDGLGKYTGPAVSLNLLPDALPKFLKSRPVPFALREKVDAEIQRLVHDGVLEPITDSNRQGINFRRNCRVYRCPIVSTQTHCAVTFQTSRLRFET</sequence>
<dbReference type="InterPro" id="IPR021109">
    <property type="entry name" value="Peptidase_aspartic_dom_sf"/>
</dbReference>
<dbReference type="SUPFAM" id="SSF50630">
    <property type="entry name" value="Acid proteases"/>
    <property type="match status" value="1"/>
</dbReference>
<dbReference type="Proteomes" id="UP000046395">
    <property type="component" value="Unassembled WGS sequence"/>
</dbReference>
<dbReference type="AlphaFoldDB" id="A0A5S6QJT3"/>
<organism evidence="5 6">
    <name type="scientific">Trichuris muris</name>
    <name type="common">Mouse whipworm</name>
    <dbReference type="NCBI Taxonomy" id="70415"/>
    <lineage>
        <taxon>Eukaryota</taxon>
        <taxon>Metazoa</taxon>
        <taxon>Ecdysozoa</taxon>
        <taxon>Nematoda</taxon>
        <taxon>Enoplea</taxon>
        <taxon>Dorylaimia</taxon>
        <taxon>Trichinellida</taxon>
        <taxon>Trichuridae</taxon>
        <taxon>Trichuris</taxon>
    </lineage>
</organism>
<accession>A0A5S6QJT3</accession>
<dbReference type="GO" id="GO:0016779">
    <property type="term" value="F:nucleotidyltransferase activity"/>
    <property type="evidence" value="ECO:0007669"/>
    <property type="project" value="UniProtKB-KW"/>
</dbReference>
<keyword evidence="5" id="KW-1185">Reference proteome</keyword>
<dbReference type="Gene3D" id="2.40.70.10">
    <property type="entry name" value="Acid Proteases"/>
    <property type="match status" value="1"/>
</dbReference>
<evidence type="ECO:0000256" key="4">
    <source>
        <dbReference type="ARBA" id="ARBA00022759"/>
    </source>
</evidence>
<reference evidence="6" key="1">
    <citation type="submission" date="2019-12" db="UniProtKB">
        <authorList>
            <consortium name="WormBaseParasite"/>
        </authorList>
    </citation>
    <scope>IDENTIFICATION</scope>
</reference>
<dbReference type="WBParaSite" id="TMUE_2000007137.1">
    <property type="protein sequence ID" value="TMUE_2000007137.1"/>
    <property type="gene ID" value="WBGene00286946"/>
</dbReference>
<dbReference type="STRING" id="70415.A0A5S6QJT3"/>
<dbReference type="PANTHER" id="PTHR37984">
    <property type="entry name" value="PROTEIN CBG26694"/>
    <property type="match status" value="1"/>
</dbReference>
<dbReference type="GO" id="GO:0004519">
    <property type="term" value="F:endonuclease activity"/>
    <property type="evidence" value="ECO:0007669"/>
    <property type="project" value="UniProtKB-KW"/>
</dbReference>
<proteinExistence type="predicted"/>
<dbReference type="InterPro" id="IPR050951">
    <property type="entry name" value="Retrovirus_Pol_polyprotein"/>
</dbReference>
<evidence type="ECO:0000256" key="1">
    <source>
        <dbReference type="ARBA" id="ARBA00022679"/>
    </source>
</evidence>
<evidence type="ECO:0000313" key="5">
    <source>
        <dbReference type="Proteomes" id="UP000046395"/>
    </source>
</evidence>
<keyword evidence="4" id="KW-0255">Endonuclease</keyword>
<keyword evidence="3" id="KW-0540">Nuclease</keyword>
<name>A0A5S6QJT3_TRIMR</name>
<keyword evidence="1" id="KW-0808">Transferase</keyword>